<comment type="caution">
    <text evidence="14">The sequence shown here is derived from an EMBL/GenBank/DDBJ whole genome shotgun (WGS) entry which is preliminary data.</text>
</comment>
<comment type="subcellular location">
    <subcellularLocation>
        <location evidence="2">Membrane</location>
        <topology evidence="2">Multi-pass membrane protein</topology>
    </subcellularLocation>
</comment>
<feature type="transmembrane region" description="Helical" evidence="12">
    <location>
        <begin position="210"/>
        <end position="230"/>
    </location>
</feature>
<name>A0A2P6VDJ0_9CHLO</name>
<keyword evidence="9" id="KW-0408">Iron</keyword>
<evidence type="ECO:0000313" key="14">
    <source>
        <dbReference type="EMBL" id="PSC72170.1"/>
    </source>
</evidence>
<evidence type="ECO:0000256" key="7">
    <source>
        <dbReference type="ARBA" id="ARBA00022982"/>
    </source>
</evidence>
<reference evidence="14 15" key="1">
    <citation type="journal article" date="2018" name="Plant J.">
        <title>Genome sequences of Chlorella sorokiniana UTEX 1602 and Micractinium conductrix SAG 241.80: implications to maltose excretion by a green alga.</title>
        <authorList>
            <person name="Arriola M.B."/>
            <person name="Velmurugan N."/>
            <person name="Zhang Y."/>
            <person name="Plunkett M.H."/>
            <person name="Hondzo H."/>
            <person name="Barney B.M."/>
        </authorList>
    </citation>
    <scope>NUCLEOTIDE SEQUENCE [LARGE SCALE GENOMIC DNA]</scope>
    <source>
        <strain evidence="14 15">SAG 241.80</strain>
    </source>
</reference>
<keyword evidence="4" id="KW-0349">Heme</keyword>
<protein>
    <submittedName>
        <fullName evidence="14">Cytochrome b561</fullName>
    </submittedName>
</protein>
<dbReference type="OrthoDB" id="907479at2759"/>
<evidence type="ECO:0000256" key="2">
    <source>
        <dbReference type="ARBA" id="ARBA00004141"/>
    </source>
</evidence>
<dbReference type="GO" id="GO:0046872">
    <property type="term" value="F:metal ion binding"/>
    <property type="evidence" value="ECO:0007669"/>
    <property type="project" value="UniProtKB-KW"/>
</dbReference>
<dbReference type="GO" id="GO:0016020">
    <property type="term" value="C:membrane"/>
    <property type="evidence" value="ECO:0007669"/>
    <property type="project" value="UniProtKB-SubCell"/>
</dbReference>
<dbReference type="Pfam" id="PF03188">
    <property type="entry name" value="Cytochrom_B561"/>
    <property type="match status" value="1"/>
</dbReference>
<keyword evidence="10 12" id="KW-0472">Membrane</keyword>
<dbReference type="STRING" id="554055.A0A2P6VDJ0"/>
<evidence type="ECO:0000256" key="4">
    <source>
        <dbReference type="ARBA" id="ARBA00022617"/>
    </source>
</evidence>
<evidence type="ECO:0000256" key="12">
    <source>
        <dbReference type="SAM" id="Phobius"/>
    </source>
</evidence>
<dbReference type="PANTHER" id="PTHR10106:SF0">
    <property type="entry name" value="LD36721P"/>
    <property type="match status" value="1"/>
</dbReference>
<feature type="transmembrane region" description="Helical" evidence="12">
    <location>
        <begin position="58"/>
        <end position="81"/>
    </location>
</feature>
<feature type="transmembrane region" description="Helical" evidence="12">
    <location>
        <begin position="134"/>
        <end position="157"/>
    </location>
</feature>
<dbReference type="GO" id="GO:0016491">
    <property type="term" value="F:oxidoreductase activity"/>
    <property type="evidence" value="ECO:0007669"/>
    <property type="project" value="InterPro"/>
</dbReference>
<gene>
    <name evidence="14" type="ORF">C2E20_4448</name>
</gene>
<keyword evidence="6" id="KW-0479">Metal-binding</keyword>
<evidence type="ECO:0000256" key="9">
    <source>
        <dbReference type="ARBA" id="ARBA00023004"/>
    </source>
</evidence>
<proteinExistence type="predicted"/>
<comment type="cofactor">
    <cofactor evidence="1">
        <name>heme b</name>
        <dbReference type="ChEBI" id="CHEBI:60344"/>
    </cofactor>
</comment>
<feature type="region of interest" description="Disordered" evidence="11">
    <location>
        <begin position="237"/>
        <end position="272"/>
    </location>
</feature>
<dbReference type="EMBL" id="LHPF02000011">
    <property type="protein sequence ID" value="PSC72170.1"/>
    <property type="molecule type" value="Genomic_DNA"/>
</dbReference>
<dbReference type="PROSITE" id="PS50939">
    <property type="entry name" value="CYTOCHROME_B561"/>
    <property type="match status" value="1"/>
</dbReference>
<keyword evidence="15" id="KW-1185">Reference proteome</keyword>
<evidence type="ECO:0000256" key="10">
    <source>
        <dbReference type="ARBA" id="ARBA00023136"/>
    </source>
</evidence>
<dbReference type="InterPro" id="IPR006593">
    <property type="entry name" value="Cyt_b561/ferric_Rdtase_TM"/>
</dbReference>
<keyword evidence="7" id="KW-0249">Electron transport</keyword>
<evidence type="ECO:0000256" key="3">
    <source>
        <dbReference type="ARBA" id="ARBA00022448"/>
    </source>
</evidence>
<evidence type="ECO:0000313" key="15">
    <source>
        <dbReference type="Proteomes" id="UP000239649"/>
    </source>
</evidence>
<keyword evidence="5 12" id="KW-0812">Transmembrane</keyword>
<keyword evidence="8 12" id="KW-1133">Transmembrane helix</keyword>
<feature type="transmembrane region" description="Helical" evidence="12">
    <location>
        <begin position="93"/>
        <end position="114"/>
    </location>
</feature>
<sequence length="272" mass="28233">MGPPPPRVLSAATRALQLAVLAAMLAWVLGPLGGLSLSPRPVPGGAAGANDTSQLFNWHPLLLTLAFPVLMAEAVLAYQAPLLALKDRPAAKLYHFALHTAAIACVALGVAAAFRSHTAKRPTPVPNLYSVHSWLGLAVLALLAAQYCVGAFAYLTPQLSPAGKRALGPVHRFLGLATFTAGLATMAAGLQEKATFVQAFGMPSSLRAPVLVLPALIAVLLLLTGLAVLAHHAPLPPPPPHHRQASEEEALVTPGGPVTVDSEIEIEDRHSA</sequence>
<feature type="domain" description="Cytochrome b561" evidence="13">
    <location>
        <begin position="12"/>
        <end position="233"/>
    </location>
</feature>
<organism evidence="14 15">
    <name type="scientific">Micractinium conductrix</name>
    <dbReference type="NCBI Taxonomy" id="554055"/>
    <lineage>
        <taxon>Eukaryota</taxon>
        <taxon>Viridiplantae</taxon>
        <taxon>Chlorophyta</taxon>
        <taxon>core chlorophytes</taxon>
        <taxon>Trebouxiophyceae</taxon>
        <taxon>Chlorellales</taxon>
        <taxon>Chlorellaceae</taxon>
        <taxon>Chlorella clade</taxon>
        <taxon>Micractinium</taxon>
    </lineage>
</organism>
<evidence type="ECO:0000259" key="13">
    <source>
        <dbReference type="PROSITE" id="PS50939"/>
    </source>
</evidence>
<evidence type="ECO:0000256" key="8">
    <source>
        <dbReference type="ARBA" id="ARBA00022989"/>
    </source>
</evidence>
<evidence type="ECO:0000256" key="11">
    <source>
        <dbReference type="SAM" id="MobiDB-lite"/>
    </source>
</evidence>
<dbReference type="Gene3D" id="1.20.120.1770">
    <property type="match status" value="1"/>
</dbReference>
<dbReference type="PANTHER" id="PTHR10106">
    <property type="entry name" value="CYTOCHROME B561-RELATED"/>
    <property type="match status" value="1"/>
</dbReference>
<evidence type="ECO:0000256" key="1">
    <source>
        <dbReference type="ARBA" id="ARBA00001970"/>
    </source>
</evidence>
<dbReference type="InterPro" id="IPR043205">
    <property type="entry name" value="CYB561/CYBRD1-like"/>
</dbReference>
<accession>A0A2P6VDJ0</accession>
<evidence type="ECO:0000256" key="6">
    <source>
        <dbReference type="ARBA" id="ARBA00022723"/>
    </source>
</evidence>
<dbReference type="SMART" id="SM00665">
    <property type="entry name" value="B561"/>
    <property type="match status" value="1"/>
</dbReference>
<feature type="transmembrane region" description="Helical" evidence="12">
    <location>
        <begin position="169"/>
        <end position="190"/>
    </location>
</feature>
<keyword evidence="3" id="KW-0813">Transport</keyword>
<dbReference type="Proteomes" id="UP000239649">
    <property type="component" value="Unassembled WGS sequence"/>
</dbReference>
<evidence type="ECO:0000256" key="5">
    <source>
        <dbReference type="ARBA" id="ARBA00022692"/>
    </source>
</evidence>
<dbReference type="AlphaFoldDB" id="A0A2P6VDJ0"/>